<proteinExistence type="predicted"/>
<comment type="caution">
    <text evidence="2">The sequence shown here is derived from an EMBL/GenBank/DDBJ whole genome shotgun (WGS) entry which is preliminary data.</text>
</comment>
<accession>A0A9Q4KT42</accession>
<dbReference type="InterPro" id="IPR035093">
    <property type="entry name" value="RelE/ParE_toxin_dom_sf"/>
</dbReference>
<dbReference type="RefSeq" id="WP_274924826.1">
    <property type="nucleotide sequence ID" value="NZ_JAKELO010000002.1"/>
</dbReference>
<dbReference type="Gene3D" id="3.30.2310.20">
    <property type="entry name" value="RelE-like"/>
    <property type="match status" value="1"/>
</dbReference>
<gene>
    <name evidence="2" type="ORF">L0665_06155</name>
</gene>
<dbReference type="InterPro" id="IPR007712">
    <property type="entry name" value="RelE/ParE_toxin"/>
</dbReference>
<reference evidence="2" key="1">
    <citation type="submission" date="2022-01" db="EMBL/GenBank/DDBJ databases">
        <title>Draft genome of Methanogenium marinum DSM 15558.</title>
        <authorList>
            <person name="Chen S.-C."/>
            <person name="You Y.-T."/>
        </authorList>
    </citation>
    <scope>NUCLEOTIDE SEQUENCE</scope>
    <source>
        <strain evidence="2">DSM 15558</strain>
    </source>
</reference>
<evidence type="ECO:0000256" key="1">
    <source>
        <dbReference type="ARBA" id="ARBA00022649"/>
    </source>
</evidence>
<dbReference type="PANTHER" id="PTHR35601">
    <property type="entry name" value="TOXIN RELE"/>
    <property type="match status" value="1"/>
</dbReference>
<dbReference type="Pfam" id="PF05016">
    <property type="entry name" value="ParE_toxin"/>
    <property type="match status" value="1"/>
</dbReference>
<keyword evidence="1" id="KW-1277">Toxin-antitoxin system</keyword>
<dbReference type="AlphaFoldDB" id="A0A9Q4KT42"/>
<keyword evidence="3" id="KW-1185">Reference proteome</keyword>
<dbReference type="EMBL" id="JAKELO010000002">
    <property type="protein sequence ID" value="MDE4908191.1"/>
    <property type="molecule type" value="Genomic_DNA"/>
</dbReference>
<dbReference type="Proteomes" id="UP001143747">
    <property type="component" value="Unassembled WGS sequence"/>
</dbReference>
<protein>
    <submittedName>
        <fullName evidence="2">Type II toxin-antitoxin system RelE/ParE family toxin</fullName>
    </submittedName>
</protein>
<name>A0A9Q4KT42_9EURY</name>
<evidence type="ECO:0000313" key="2">
    <source>
        <dbReference type="EMBL" id="MDE4908191.1"/>
    </source>
</evidence>
<evidence type="ECO:0000313" key="3">
    <source>
        <dbReference type="Proteomes" id="UP001143747"/>
    </source>
</evidence>
<dbReference type="SUPFAM" id="SSF143011">
    <property type="entry name" value="RelE-like"/>
    <property type="match status" value="1"/>
</dbReference>
<dbReference type="PANTHER" id="PTHR35601:SF1">
    <property type="entry name" value="TOXIN RELE"/>
    <property type="match status" value="1"/>
</dbReference>
<sequence>MRYRLTFSSSARHSLKHLPREIMLKFIKEFHVLADEENPRIYMKELQGSDNPPFYSLRVGQYRAVMSILDGEMVIHVIEVGHRKSVYRKF</sequence>
<organism evidence="2 3">
    <name type="scientific">Methanogenium marinum</name>
    <dbReference type="NCBI Taxonomy" id="348610"/>
    <lineage>
        <taxon>Archaea</taxon>
        <taxon>Methanobacteriati</taxon>
        <taxon>Methanobacteriota</taxon>
        <taxon>Stenosarchaea group</taxon>
        <taxon>Methanomicrobia</taxon>
        <taxon>Methanomicrobiales</taxon>
        <taxon>Methanomicrobiaceae</taxon>
        <taxon>Methanogenium</taxon>
    </lineage>
</organism>